<evidence type="ECO:0000256" key="1">
    <source>
        <dbReference type="ARBA" id="ARBA00022729"/>
    </source>
</evidence>
<feature type="domain" description="RlpA-like protein double-psi beta-barrel" evidence="3">
    <location>
        <begin position="71"/>
        <end position="121"/>
    </location>
</feature>
<dbReference type="AlphaFoldDB" id="A0A2Z6Q7R7"/>
<dbReference type="STRING" id="94130.A0A2Z6Q7R7"/>
<dbReference type="Gene3D" id="2.40.40.10">
    <property type="entry name" value="RlpA-like domain"/>
    <property type="match status" value="1"/>
</dbReference>
<dbReference type="EMBL" id="BLAL01000089">
    <property type="protein sequence ID" value="GES85201.1"/>
    <property type="molecule type" value="Genomic_DNA"/>
</dbReference>
<evidence type="ECO:0000313" key="4">
    <source>
        <dbReference type="EMBL" id="GBB84422.1"/>
    </source>
</evidence>
<dbReference type="Proteomes" id="UP000615446">
    <property type="component" value="Unassembled WGS sequence"/>
</dbReference>
<dbReference type="Pfam" id="PF03330">
    <property type="entry name" value="DPBB_1"/>
    <property type="match status" value="1"/>
</dbReference>
<dbReference type="InterPro" id="IPR051477">
    <property type="entry name" value="Expansin_CellWall"/>
</dbReference>
<dbReference type="OrthoDB" id="406505at2759"/>
<evidence type="ECO:0000259" key="3">
    <source>
        <dbReference type="Pfam" id="PF03330"/>
    </source>
</evidence>
<sequence length="125" mass="13739">MTQLLQFTLFLLTIMLIFINVDAVFHGDATFFYTGLGACGKVNKNSELIFALPAPMFDPSPRNNPNLNPNCGKLAKVTRGKKSVIVKCVDRCSACKSGDIDLSPAAFDKIANRNEGRVPVTWKFI</sequence>
<keyword evidence="6" id="KW-1185">Reference proteome</keyword>
<feature type="signal peptide" evidence="2">
    <location>
        <begin position="1"/>
        <end position="23"/>
    </location>
</feature>
<organism evidence="4 6">
    <name type="scientific">Rhizophagus clarus</name>
    <dbReference type="NCBI Taxonomy" id="94130"/>
    <lineage>
        <taxon>Eukaryota</taxon>
        <taxon>Fungi</taxon>
        <taxon>Fungi incertae sedis</taxon>
        <taxon>Mucoromycota</taxon>
        <taxon>Glomeromycotina</taxon>
        <taxon>Glomeromycetes</taxon>
        <taxon>Glomerales</taxon>
        <taxon>Glomeraceae</taxon>
        <taxon>Rhizophagus</taxon>
    </lineage>
</organism>
<evidence type="ECO:0000313" key="6">
    <source>
        <dbReference type="Proteomes" id="UP000247702"/>
    </source>
</evidence>
<dbReference type="CDD" id="cd22191">
    <property type="entry name" value="DPBB_RlpA_EXP_N-like"/>
    <property type="match status" value="1"/>
</dbReference>
<protein>
    <submittedName>
        <fullName evidence="5">Barwin-like endoglucanase</fullName>
    </submittedName>
</protein>
<evidence type="ECO:0000256" key="2">
    <source>
        <dbReference type="SAM" id="SignalP"/>
    </source>
</evidence>
<comment type="caution">
    <text evidence="4">The sequence shown here is derived from an EMBL/GenBank/DDBJ whole genome shotgun (WGS) entry which is preliminary data.</text>
</comment>
<reference evidence="4 6" key="1">
    <citation type="submission" date="2017-11" db="EMBL/GenBank/DDBJ databases">
        <title>The genome of Rhizophagus clarus HR1 reveals common genetic basis of auxotrophy among arbuscular mycorrhizal fungi.</title>
        <authorList>
            <person name="Kobayashi Y."/>
        </authorList>
    </citation>
    <scope>NUCLEOTIDE SEQUENCE [LARGE SCALE GENOMIC DNA]</scope>
    <source>
        <strain evidence="4 6">HR1</strain>
    </source>
</reference>
<proteinExistence type="predicted"/>
<evidence type="ECO:0000313" key="5">
    <source>
        <dbReference type="EMBL" id="GES85201.1"/>
    </source>
</evidence>
<dbReference type="InterPro" id="IPR036908">
    <property type="entry name" value="RlpA-like_sf"/>
</dbReference>
<feature type="chain" id="PRO_5033340385" evidence="2">
    <location>
        <begin position="24"/>
        <end position="125"/>
    </location>
</feature>
<accession>A0A2Z6Q7R7</accession>
<name>A0A2Z6Q7R7_9GLOM</name>
<dbReference type="Proteomes" id="UP000247702">
    <property type="component" value="Unassembled WGS sequence"/>
</dbReference>
<dbReference type="PANTHER" id="PTHR31836">
    <property type="match status" value="1"/>
</dbReference>
<dbReference type="PANTHER" id="PTHR31836:SF28">
    <property type="entry name" value="SRCR DOMAIN-CONTAINING PROTEIN-RELATED"/>
    <property type="match status" value="1"/>
</dbReference>
<gene>
    <name evidence="5" type="ORF">RCL2_001228700</name>
    <name evidence="4" type="ORF">RclHR1_01100014</name>
</gene>
<reference evidence="5" key="2">
    <citation type="submission" date="2019-10" db="EMBL/GenBank/DDBJ databases">
        <title>Conservation and host-specific expression of non-tandemly repeated heterogenous ribosome RNA gene in arbuscular mycorrhizal fungi.</title>
        <authorList>
            <person name="Maeda T."/>
            <person name="Kobayashi Y."/>
            <person name="Nakagawa T."/>
            <person name="Ezawa T."/>
            <person name="Yamaguchi K."/>
            <person name="Bino T."/>
            <person name="Nishimoto Y."/>
            <person name="Shigenobu S."/>
            <person name="Kawaguchi M."/>
        </authorList>
    </citation>
    <scope>NUCLEOTIDE SEQUENCE</scope>
    <source>
        <strain evidence="5">HR1</strain>
    </source>
</reference>
<dbReference type="EMBL" id="BEXD01000114">
    <property type="protein sequence ID" value="GBB84422.1"/>
    <property type="molecule type" value="Genomic_DNA"/>
</dbReference>
<keyword evidence="1 2" id="KW-0732">Signal</keyword>
<dbReference type="SUPFAM" id="SSF50685">
    <property type="entry name" value="Barwin-like endoglucanases"/>
    <property type="match status" value="1"/>
</dbReference>
<dbReference type="InterPro" id="IPR009009">
    <property type="entry name" value="RlpA-like_DPBB"/>
</dbReference>